<evidence type="ECO:0000256" key="2">
    <source>
        <dbReference type="SAM" id="Phobius"/>
    </source>
</evidence>
<proteinExistence type="predicted"/>
<accession>A0A914R158</accession>
<feature type="region of interest" description="Disordered" evidence="1">
    <location>
        <begin position="74"/>
        <end position="139"/>
    </location>
</feature>
<keyword evidence="2" id="KW-0812">Transmembrane</keyword>
<reference evidence="4" key="1">
    <citation type="submission" date="2022-11" db="UniProtKB">
        <authorList>
            <consortium name="WormBaseParasite"/>
        </authorList>
    </citation>
    <scope>IDENTIFICATION</scope>
</reference>
<organism evidence="3 4">
    <name type="scientific">Panagrolaimus davidi</name>
    <dbReference type="NCBI Taxonomy" id="227884"/>
    <lineage>
        <taxon>Eukaryota</taxon>
        <taxon>Metazoa</taxon>
        <taxon>Ecdysozoa</taxon>
        <taxon>Nematoda</taxon>
        <taxon>Chromadorea</taxon>
        <taxon>Rhabditida</taxon>
        <taxon>Tylenchina</taxon>
        <taxon>Panagrolaimomorpha</taxon>
        <taxon>Panagrolaimoidea</taxon>
        <taxon>Panagrolaimidae</taxon>
        <taxon>Panagrolaimus</taxon>
    </lineage>
</organism>
<keyword evidence="2" id="KW-0472">Membrane</keyword>
<protein>
    <submittedName>
        <fullName evidence="4">Uncharacterized protein</fullName>
    </submittedName>
</protein>
<evidence type="ECO:0000256" key="1">
    <source>
        <dbReference type="SAM" id="MobiDB-lite"/>
    </source>
</evidence>
<evidence type="ECO:0000313" key="4">
    <source>
        <dbReference type="WBParaSite" id="PDA_v2.g8171.t1"/>
    </source>
</evidence>
<feature type="compositionally biased region" description="Polar residues" evidence="1">
    <location>
        <begin position="19"/>
        <end position="28"/>
    </location>
</feature>
<keyword evidence="3" id="KW-1185">Reference proteome</keyword>
<sequence>MCGPAAKAFKAFEIDKPSPTENDSTMSPVVNKDIDNKSMTDKLREKIKQITKTPPATPLVSRLQISPEPSALKRPISILKSNKKQSRITPAETMEPGVNEPFPASSRKRSVSKTPSRESYMEAPEVGRRKSPSRKSSISVEQVKPMEPVKTLFLFLFLVLSSFIIILLFSRCLN</sequence>
<feature type="transmembrane region" description="Helical" evidence="2">
    <location>
        <begin position="152"/>
        <end position="170"/>
    </location>
</feature>
<dbReference type="AlphaFoldDB" id="A0A914R158"/>
<name>A0A914R158_9BILA</name>
<dbReference type="Proteomes" id="UP000887578">
    <property type="component" value="Unplaced"/>
</dbReference>
<keyword evidence="2" id="KW-1133">Transmembrane helix</keyword>
<dbReference type="WBParaSite" id="PDA_v2.g8171.t1">
    <property type="protein sequence ID" value="PDA_v2.g8171.t1"/>
    <property type="gene ID" value="PDA_v2.g8171"/>
</dbReference>
<feature type="region of interest" description="Disordered" evidence="1">
    <location>
        <begin position="13"/>
        <end position="38"/>
    </location>
</feature>
<feature type="compositionally biased region" description="Basic and acidic residues" evidence="1">
    <location>
        <begin position="115"/>
        <end position="128"/>
    </location>
</feature>
<evidence type="ECO:0000313" key="3">
    <source>
        <dbReference type="Proteomes" id="UP000887578"/>
    </source>
</evidence>